<reference evidence="4" key="1">
    <citation type="journal article" date="2023" name="Mol. Biol. Evol.">
        <title>Third-Generation Sequencing Reveals the Adaptive Role of the Epigenome in Three Deep-Sea Polychaetes.</title>
        <authorList>
            <person name="Perez M."/>
            <person name="Aroh O."/>
            <person name="Sun Y."/>
            <person name="Lan Y."/>
            <person name="Juniper S.K."/>
            <person name="Young C.R."/>
            <person name="Angers B."/>
            <person name="Qian P.Y."/>
        </authorList>
    </citation>
    <scope>NUCLEOTIDE SEQUENCE</scope>
    <source>
        <strain evidence="4">P08H-3</strain>
    </source>
</reference>
<keyword evidence="2" id="KW-0326">Glycosidase</keyword>
<evidence type="ECO:0000313" key="4">
    <source>
        <dbReference type="EMBL" id="KAK2145630.1"/>
    </source>
</evidence>
<comment type="similarity">
    <text evidence="1 2">Belongs to the glycosyl hydrolase 31 family.</text>
</comment>
<keyword evidence="5" id="KW-1185">Reference proteome</keyword>
<dbReference type="SUPFAM" id="SSF51445">
    <property type="entry name" value="(Trans)glycosidases"/>
    <property type="match status" value="1"/>
</dbReference>
<gene>
    <name evidence="4" type="ORF">LSH36_668g01028</name>
</gene>
<dbReference type="Gene3D" id="3.20.20.80">
    <property type="entry name" value="Glycosidases"/>
    <property type="match status" value="1"/>
</dbReference>
<sequence length="64" mass="7123">GNHYNTHNLYGWSCAKIASQSVSAATGKRPYSIIRSTFPGLGKYGGHWLGDNNADWYSLRYSII</sequence>
<organism evidence="4 5">
    <name type="scientific">Paralvinella palmiformis</name>
    <dbReference type="NCBI Taxonomy" id="53620"/>
    <lineage>
        <taxon>Eukaryota</taxon>
        <taxon>Metazoa</taxon>
        <taxon>Spiralia</taxon>
        <taxon>Lophotrochozoa</taxon>
        <taxon>Annelida</taxon>
        <taxon>Polychaeta</taxon>
        <taxon>Sedentaria</taxon>
        <taxon>Canalipalpata</taxon>
        <taxon>Terebellida</taxon>
        <taxon>Terebelliformia</taxon>
        <taxon>Alvinellidae</taxon>
        <taxon>Paralvinella</taxon>
    </lineage>
</organism>
<evidence type="ECO:0000259" key="3">
    <source>
        <dbReference type="Pfam" id="PF01055"/>
    </source>
</evidence>
<dbReference type="InterPro" id="IPR000322">
    <property type="entry name" value="Glyco_hydro_31_TIM"/>
</dbReference>
<feature type="non-terminal residue" evidence="4">
    <location>
        <position position="1"/>
    </location>
</feature>
<dbReference type="Pfam" id="PF01055">
    <property type="entry name" value="Glyco_hydro_31_2nd"/>
    <property type="match status" value="1"/>
</dbReference>
<dbReference type="PANTHER" id="PTHR22762:SF133">
    <property type="entry name" value="P-TYPE DOMAIN-CONTAINING PROTEIN"/>
    <property type="match status" value="1"/>
</dbReference>
<dbReference type="InterPro" id="IPR017853">
    <property type="entry name" value="GH"/>
</dbReference>
<keyword evidence="2" id="KW-0378">Hydrolase</keyword>
<dbReference type="GO" id="GO:0005975">
    <property type="term" value="P:carbohydrate metabolic process"/>
    <property type="evidence" value="ECO:0007669"/>
    <property type="project" value="InterPro"/>
</dbReference>
<name>A0AAD9MU86_9ANNE</name>
<dbReference type="PANTHER" id="PTHR22762">
    <property type="entry name" value="ALPHA-GLUCOSIDASE"/>
    <property type="match status" value="1"/>
</dbReference>
<protein>
    <recommendedName>
        <fullName evidence="3">Glycoside hydrolase family 31 TIM barrel domain-containing protein</fullName>
    </recommendedName>
</protein>
<dbReference type="Proteomes" id="UP001208570">
    <property type="component" value="Unassembled WGS sequence"/>
</dbReference>
<comment type="caution">
    <text evidence="4">The sequence shown here is derived from an EMBL/GenBank/DDBJ whole genome shotgun (WGS) entry which is preliminary data.</text>
</comment>
<feature type="domain" description="Glycoside hydrolase family 31 TIM barrel" evidence="3">
    <location>
        <begin position="2"/>
        <end position="63"/>
    </location>
</feature>
<evidence type="ECO:0000313" key="5">
    <source>
        <dbReference type="Proteomes" id="UP001208570"/>
    </source>
</evidence>
<dbReference type="GO" id="GO:0004558">
    <property type="term" value="F:alpha-1,4-glucosidase activity"/>
    <property type="evidence" value="ECO:0007669"/>
    <property type="project" value="TreeGrafter"/>
</dbReference>
<dbReference type="AlphaFoldDB" id="A0AAD9MU86"/>
<accession>A0AAD9MU86</accession>
<proteinExistence type="inferred from homology"/>
<evidence type="ECO:0000256" key="2">
    <source>
        <dbReference type="RuleBase" id="RU361185"/>
    </source>
</evidence>
<feature type="non-terminal residue" evidence="4">
    <location>
        <position position="64"/>
    </location>
</feature>
<dbReference type="EMBL" id="JAODUP010000668">
    <property type="protein sequence ID" value="KAK2145630.1"/>
    <property type="molecule type" value="Genomic_DNA"/>
</dbReference>
<evidence type="ECO:0000256" key="1">
    <source>
        <dbReference type="ARBA" id="ARBA00007806"/>
    </source>
</evidence>